<reference evidence="2" key="1">
    <citation type="submission" date="2021-02" db="EMBL/GenBank/DDBJ databases">
        <title>Fulvivirga sp. S481 isolated from sea water.</title>
        <authorList>
            <person name="Bae S.S."/>
            <person name="Baek K."/>
        </authorList>
    </citation>
    <scope>NUCLEOTIDE SEQUENCE</scope>
    <source>
        <strain evidence="2">S481</strain>
    </source>
</reference>
<keyword evidence="3" id="KW-1185">Reference proteome</keyword>
<sequence>MKQFNTQYIVAALMLAFSAYQLTLPDYWEFSLYCSAGLAFLVMGLIKEDKLPQYKKALTVLSWILIFLAGFLLLFLARTDV</sequence>
<feature type="transmembrane region" description="Helical" evidence="1">
    <location>
        <begin position="30"/>
        <end position="46"/>
    </location>
</feature>
<keyword evidence="1" id="KW-1133">Transmembrane helix</keyword>
<dbReference type="EMBL" id="CP070608">
    <property type="protein sequence ID" value="QSE98330.1"/>
    <property type="molecule type" value="Genomic_DNA"/>
</dbReference>
<evidence type="ECO:0000313" key="2">
    <source>
        <dbReference type="EMBL" id="QSE98330.1"/>
    </source>
</evidence>
<evidence type="ECO:0000313" key="3">
    <source>
        <dbReference type="Proteomes" id="UP000662783"/>
    </source>
</evidence>
<feature type="transmembrane region" description="Helical" evidence="1">
    <location>
        <begin position="7"/>
        <end position="24"/>
    </location>
</feature>
<feature type="transmembrane region" description="Helical" evidence="1">
    <location>
        <begin position="58"/>
        <end position="77"/>
    </location>
</feature>
<protein>
    <recommendedName>
        <fullName evidence="4">DUF3953 domain-containing protein</fullName>
    </recommendedName>
</protein>
<dbReference type="KEGG" id="fuv:JR347_04425"/>
<dbReference type="RefSeq" id="WP_205722845.1">
    <property type="nucleotide sequence ID" value="NZ_CP070608.1"/>
</dbReference>
<evidence type="ECO:0008006" key="4">
    <source>
        <dbReference type="Google" id="ProtNLM"/>
    </source>
</evidence>
<accession>A0A974WLC5</accession>
<proteinExistence type="predicted"/>
<gene>
    <name evidence="2" type="ORF">JR347_04425</name>
</gene>
<dbReference type="AlphaFoldDB" id="A0A974WLC5"/>
<keyword evidence="1" id="KW-0472">Membrane</keyword>
<dbReference type="Proteomes" id="UP000662783">
    <property type="component" value="Chromosome"/>
</dbReference>
<keyword evidence="1" id="KW-0812">Transmembrane</keyword>
<evidence type="ECO:0000256" key="1">
    <source>
        <dbReference type="SAM" id="Phobius"/>
    </source>
</evidence>
<name>A0A974WLC5_9BACT</name>
<organism evidence="2 3">
    <name type="scientific">Fulvivirga lutea</name>
    <dbReference type="NCBI Taxonomy" id="2810512"/>
    <lineage>
        <taxon>Bacteria</taxon>
        <taxon>Pseudomonadati</taxon>
        <taxon>Bacteroidota</taxon>
        <taxon>Cytophagia</taxon>
        <taxon>Cytophagales</taxon>
        <taxon>Fulvivirgaceae</taxon>
        <taxon>Fulvivirga</taxon>
    </lineage>
</organism>